<dbReference type="AlphaFoldDB" id="A0A8X6LZD9"/>
<reference evidence="1" key="1">
    <citation type="submission" date="2020-07" db="EMBL/GenBank/DDBJ databases">
        <title>Multicomponent nature underlies the extraordinary mechanical properties of spider dragline silk.</title>
        <authorList>
            <person name="Kono N."/>
            <person name="Nakamura H."/>
            <person name="Mori M."/>
            <person name="Yoshida Y."/>
            <person name="Ohtoshi R."/>
            <person name="Malay A.D."/>
            <person name="Moran D.A.P."/>
            <person name="Tomita M."/>
            <person name="Numata K."/>
            <person name="Arakawa K."/>
        </authorList>
    </citation>
    <scope>NUCLEOTIDE SEQUENCE</scope>
</reference>
<name>A0A8X6LZD9_TRICU</name>
<evidence type="ECO:0000313" key="1">
    <source>
        <dbReference type="EMBL" id="GFR28481.1"/>
    </source>
</evidence>
<dbReference type="EMBL" id="BMAO01028962">
    <property type="protein sequence ID" value="GFR28481.1"/>
    <property type="molecule type" value="Genomic_DNA"/>
</dbReference>
<proteinExistence type="predicted"/>
<dbReference type="Proteomes" id="UP000887116">
    <property type="component" value="Unassembled WGS sequence"/>
</dbReference>
<evidence type="ECO:0000313" key="2">
    <source>
        <dbReference type="Proteomes" id="UP000887116"/>
    </source>
</evidence>
<organism evidence="1 2">
    <name type="scientific">Trichonephila clavata</name>
    <name type="common">Joro spider</name>
    <name type="synonym">Nephila clavata</name>
    <dbReference type="NCBI Taxonomy" id="2740835"/>
    <lineage>
        <taxon>Eukaryota</taxon>
        <taxon>Metazoa</taxon>
        <taxon>Ecdysozoa</taxon>
        <taxon>Arthropoda</taxon>
        <taxon>Chelicerata</taxon>
        <taxon>Arachnida</taxon>
        <taxon>Araneae</taxon>
        <taxon>Araneomorphae</taxon>
        <taxon>Entelegynae</taxon>
        <taxon>Araneoidea</taxon>
        <taxon>Nephilidae</taxon>
        <taxon>Trichonephila</taxon>
    </lineage>
</organism>
<gene>
    <name evidence="1" type="ORF">TNCT_633471</name>
</gene>
<protein>
    <submittedName>
        <fullName evidence="1">Uncharacterized protein</fullName>
    </submittedName>
</protein>
<sequence length="99" mass="11045">MRVVCSERGEGDIDRIRVEFACSDLQTRGRLIALTLKRQGLKQLSRRHHCFLGEKHCLNSSLEEWTPKIRLDPEIPSSSTQAALCAPLIGCHSISSKAS</sequence>
<keyword evidence="2" id="KW-1185">Reference proteome</keyword>
<comment type="caution">
    <text evidence="1">The sequence shown here is derived from an EMBL/GenBank/DDBJ whole genome shotgun (WGS) entry which is preliminary data.</text>
</comment>
<accession>A0A8X6LZD9</accession>